<dbReference type="eggNOG" id="COG1011">
    <property type="taxonomic scope" value="Bacteria"/>
</dbReference>
<protein>
    <submittedName>
        <fullName evidence="2">HAD-superfamily hydrolase, subfamily IA, variant 3</fullName>
    </submittedName>
</protein>
<evidence type="ECO:0000313" key="3">
    <source>
        <dbReference type="Proteomes" id="UP000002255"/>
    </source>
</evidence>
<keyword evidence="3" id="KW-1185">Reference proteome</keyword>
<dbReference type="PRINTS" id="PR00413">
    <property type="entry name" value="HADHALOGNASE"/>
</dbReference>
<dbReference type="SFLD" id="SFLDG01129">
    <property type="entry name" value="C1.5:_HAD__Beta-PGM__Phosphata"/>
    <property type="match status" value="1"/>
</dbReference>
<dbReference type="Proteomes" id="UP000002255">
    <property type="component" value="Chromosome"/>
</dbReference>
<evidence type="ECO:0000313" key="2">
    <source>
        <dbReference type="EMBL" id="ACZ31449.1"/>
    </source>
</evidence>
<gene>
    <name evidence="2" type="ordered locus">Xcel_2434</name>
</gene>
<dbReference type="GO" id="GO:0016787">
    <property type="term" value="F:hydrolase activity"/>
    <property type="evidence" value="ECO:0007669"/>
    <property type="project" value="UniProtKB-KW"/>
</dbReference>
<reference evidence="3" key="1">
    <citation type="submission" date="2009-11" db="EMBL/GenBank/DDBJ databases">
        <title>The complete chromosome of Xylanimonas cellulosilytica DSM 15894.</title>
        <authorList>
            <consortium name="US DOE Joint Genome Institute (JGI-PGF)"/>
            <person name="Lucas S."/>
            <person name="Copeland A."/>
            <person name="Lapidus A."/>
            <person name="Glavina del Rio T."/>
            <person name="Dalin E."/>
            <person name="Tice H."/>
            <person name="Bruce D."/>
            <person name="Goodwin L."/>
            <person name="Pitluck S."/>
            <person name="Kyrpides N."/>
            <person name="Mavromatis K."/>
            <person name="Ivanova N."/>
            <person name="Mikhailova N."/>
            <person name="Foster B."/>
            <person name="Clum A."/>
            <person name="Brettin T."/>
            <person name="Detter J.C."/>
            <person name="Han C."/>
            <person name="Larimer F."/>
            <person name="Land M."/>
            <person name="Hauser L."/>
            <person name="Markowitz V."/>
            <person name="Cheng J.F."/>
            <person name="Hugenholtz P."/>
            <person name="Woyke T."/>
            <person name="Wu D."/>
            <person name="Gehrich-Schroeter G."/>
            <person name="Schneider S."/>
            <person name="Pukall S.R."/>
            <person name="Klenk H.P."/>
            <person name="Eisen J.A."/>
        </authorList>
    </citation>
    <scope>NUCLEOTIDE SEQUENCE [LARGE SCALE GENOMIC DNA]</scope>
    <source>
        <strain evidence="3">DSM 15894 / CECT 5975 / LMG 20990 / XIL07</strain>
    </source>
</reference>
<feature type="region of interest" description="Disordered" evidence="1">
    <location>
        <begin position="41"/>
        <end position="60"/>
    </location>
</feature>
<dbReference type="SUPFAM" id="SSF56784">
    <property type="entry name" value="HAD-like"/>
    <property type="match status" value="1"/>
</dbReference>
<proteinExistence type="predicted"/>
<name>D1BWA4_XYLCX</name>
<dbReference type="AlphaFoldDB" id="D1BWA4"/>
<evidence type="ECO:0000256" key="1">
    <source>
        <dbReference type="SAM" id="MobiDB-lite"/>
    </source>
</evidence>
<dbReference type="PANTHER" id="PTHR43611">
    <property type="entry name" value="ALPHA-D-GLUCOSE 1-PHOSPHATE PHOSPHATASE"/>
    <property type="match status" value="1"/>
</dbReference>
<dbReference type="Gene3D" id="3.40.50.1000">
    <property type="entry name" value="HAD superfamily/HAD-like"/>
    <property type="match status" value="1"/>
</dbReference>
<dbReference type="InterPro" id="IPR036412">
    <property type="entry name" value="HAD-like_sf"/>
</dbReference>
<dbReference type="NCBIfam" id="TIGR01509">
    <property type="entry name" value="HAD-SF-IA-v3"/>
    <property type="match status" value="1"/>
</dbReference>
<dbReference type="SFLD" id="SFLDS00003">
    <property type="entry name" value="Haloacid_Dehalogenase"/>
    <property type="match status" value="1"/>
</dbReference>
<reference evidence="2 3" key="2">
    <citation type="journal article" date="2010" name="Stand. Genomic Sci.">
        <title>Complete genome sequence of Xylanimonas cellulosilytica type strain (XIL07).</title>
        <authorList>
            <person name="Foster B."/>
            <person name="Pukall R."/>
            <person name="Abt B."/>
            <person name="Nolan M."/>
            <person name="Glavina Del Rio T."/>
            <person name="Chen F."/>
            <person name="Lucas S."/>
            <person name="Tice H."/>
            <person name="Pitluck S."/>
            <person name="Cheng J.-F."/>
            <person name="Chertkov O."/>
            <person name="Brettin T."/>
            <person name="Han C."/>
            <person name="Detter J.C."/>
            <person name="Bruce D."/>
            <person name="Goodwin L."/>
            <person name="Ivanova N."/>
            <person name="Mavromatis K."/>
            <person name="Pati A."/>
            <person name="Mikhailova N."/>
            <person name="Chen A."/>
            <person name="Palaniappan K."/>
            <person name="Land M."/>
            <person name="Hauser L."/>
            <person name="Chang Y.-J."/>
            <person name="Jeffries C.D."/>
            <person name="Chain P."/>
            <person name="Rohde M."/>
            <person name="Goeker M."/>
            <person name="Bristow J."/>
            <person name="Eisen J.A."/>
            <person name="Markowitz V."/>
            <person name="Hugenholtz P."/>
            <person name="Kyrpides N.C."/>
            <person name="Klenk H.-P."/>
            <person name="Lapidus A."/>
        </authorList>
    </citation>
    <scope>NUCLEOTIDE SEQUENCE [LARGE SCALE GENOMIC DNA]</scope>
    <source>
        <strain evidence="3">DSM 15894 / CECT 5975 / LMG 20990 / XIL07</strain>
    </source>
</reference>
<dbReference type="STRING" id="446471.Xcel_2434"/>
<dbReference type="InterPro" id="IPR006439">
    <property type="entry name" value="HAD-SF_hydro_IA"/>
</dbReference>
<dbReference type="Pfam" id="PF00702">
    <property type="entry name" value="Hydrolase"/>
    <property type="match status" value="1"/>
</dbReference>
<accession>D1BWA4</accession>
<sequence>MGGGRETPSATLRPVTAPQEFPRVQATSRGRLGVQVGVVPPVRGEPTPLPGGVVQSPTTAGSKRAVASSAIRHVLLDADGVLQVVPDDDWYALAEPFVGDRAREFLHRAWEMERPALAGQGDFLPLLADLLVQFGVDASADEVFAEAWCRVAPVPATVALVGALRGNGYGVHLGTNQDANRAAFLRTAFGYDELFDTSCYSCELGVAKPEATFFVEAARRIGAAPETILFVDDSLANVEGARAAGMPAIHWTVRDGHDALLDLLAKHGVDGRSWRGGGEACPAQVPREVAQVVEHEQG</sequence>
<dbReference type="KEGG" id="xce:Xcel_2434"/>
<dbReference type="InterPro" id="IPR023214">
    <property type="entry name" value="HAD_sf"/>
</dbReference>
<organism evidence="2 3">
    <name type="scientific">Xylanimonas cellulosilytica (strain DSM 15894 / JCM 12276 / CECT 5975 / KCTC 9989 / LMG 20990 / NBRC 107835 / XIL07)</name>
    <dbReference type="NCBI Taxonomy" id="446471"/>
    <lineage>
        <taxon>Bacteria</taxon>
        <taxon>Bacillati</taxon>
        <taxon>Actinomycetota</taxon>
        <taxon>Actinomycetes</taxon>
        <taxon>Micrococcales</taxon>
        <taxon>Promicromonosporaceae</taxon>
        <taxon>Xylanimonas</taxon>
    </lineage>
</organism>
<dbReference type="HOGENOM" id="CLU_045011_9_4_11"/>
<keyword evidence="2" id="KW-0378">Hydrolase</keyword>
<dbReference type="PANTHER" id="PTHR43611:SF3">
    <property type="entry name" value="FLAVIN MONONUCLEOTIDE HYDROLASE 1, CHLOROPLATIC"/>
    <property type="match status" value="1"/>
</dbReference>
<dbReference type="OrthoDB" id="9797415at2"/>
<dbReference type="EMBL" id="CP001821">
    <property type="protein sequence ID" value="ACZ31449.1"/>
    <property type="molecule type" value="Genomic_DNA"/>
</dbReference>